<evidence type="ECO:0000259" key="8">
    <source>
        <dbReference type="Pfam" id="PF02096"/>
    </source>
</evidence>
<dbReference type="AlphaFoldDB" id="A0A8H5BDL6"/>
<keyword evidence="4" id="KW-1133">Transmembrane helix</keyword>
<reference evidence="9 10" key="1">
    <citation type="journal article" date="2020" name="ISME J.">
        <title>Uncovering the hidden diversity of litter-decomposition mechanisms in mushroom-forming fungi.</title>
        <authorList>
            <person name="Floudas D."/>
            <person name="Bentzer J."/>
            <person name="Ahren D."/>
            <person name="Johansson T."/>
            <person name="Persson P."/>
            <person name="Tunlid A."/>
        </authorList>
    </citation>
    <scope>NUCLEOTIDE SEQUENCE [LARGE SCALE GENOMIC DNA]</scope>
    <source>
        <strain evidence="9 10">CBS 101986</strain>
    </source>
</reference>
<comment type="similarity">
    <text evidence="2 6">Belongs to the OXA1/ALB3/YidC family.</text>
</comment>
<dbReference type="GO" id="GO:0005743">
    <property type="term" value="C:mitochondrial inner membrane"/>
    <property type="evidence" value="ECO:0007669"/>
    <property type="project" value="TreeGrafter"/>
</dbReference>
<proteinExistence type="inferred from homology"/>
<dbReference type="GO" id="GO:0032977">
    <property type="term" value="F:membrane insertase activity"/>
    <property type="evidence" value="ECO:0007669"/>
    <property type="project" value="InterPro"/>
</dbReference>
<comment type="subcellular location">
    <subcellularLocation>
        <location evidence="1 6">Membrane</location>
        <topology evidence="1 6">Multi-pass membrane protein</topology>
    </subcellularLocation>
</comment>
<dbReference type="PANTHER" id="PTHR12428">
    <property type="entry name" value="OXA1"/>
    <property type="match status" value="1"/>
</dbReference>
<keyword evidence="3 6" id="KW-0812">Transmembrane</keyword>
<dbReference type="InterPro" id="IPR028055">
    <property type="entry name" value="YidC/Oxa/ALB_C"/>
</dbReference>
<evidence type="ECO:0000256" key="2">
    <source>
        <dbReference type="ARBA" id="ARBA00009877"/>
    </source>
</evidence>
<evidence type="ECO:0000313" key="9">
    <source>
        <dbReference type="EMBL" id="KAF5321246.1"/>
    </source>
</evidence>
<dbReference type="InterPro" id="IPR001708">
    <property type="entry name" value="YidC/ALB3/OXA1/COX18"/>
</dbReference>
<feature type="region of interest" description="Disordered" evidence="7">
    <location>
        <begin position="303"/>
        <end position="325"/>
    </location>
</feature>
<evidence type="ECO:0000256" key="7">
    <source>
        <dbReference type="SAM" id="MobiDB-lite"/>
    </source>
</evidence>
<keyword evidence="10" id="KW-1185">Reference proteome</keyword>
<dbReference type="PANTHER" id="PTHR12428:SF65">
    <property type="entry name" value="CYTOCHROME C OXIDASE ASSEMBLY PROTEIN COX18, MITOCHONDRIAL"/>
    <property type="match status" value="1"/>
</dbReference>
<comment type="caution">
    <text evidence="9">The sequence shown here is derived from an EMBL/GenBank/DDBJ whole genome shotgun (WGS) entry which is preliminary data.</text>
</comment>
<evidence type="ECO:0000313" key="10">
    <source>
        <dbReference type="Proteomes" id="UP000567179"/>
    </source>
</evidence>
<dbReference type="EMBL" id="JAACJJ010000028">
    <property type="protein sequence ID" value="KAF5321246.1"/>
    <property type="molecule type" value="Genomic_DNA"/>
</dbReference>
<gene>
    <name evidence="9" type="ORF">D9619_000786</name>
</gene>
<accession>A0A8H5BDL6</accession>
<dbReference type="Proteomes" id="UP000567179">
    <property type="component" value="Unassembled WGS sequence"/>
</dbReference>
<keyword evidence="5" id="KW-0472">Membrane</keyword>
<name>A0A8H5BDL6_9AGAR</name>
<evidence type="ECO:0000256" key="1">
    <source>
        <dbReference type="ARBA" id="ARBA00004141"/>
    </source>
</evidence>
<dbReference type="GO" id="GO:0033617">
    <property type="term" value="P:mitochondrial respiratory chain complex IV assembly"/>
    <property type="evidence" value="ECO:0007669"/>
    <property type="project" value="TreeGrafter"/>
</dbReference>
<evidence type="ECO:0000256" key="5">
    <source>
        <dbReference type="ARBA" id="ARBA00023136"/>
    </source>
</evidence>
<evidence type="ECO:0000256" key="6">
    <source>
        <dbReference type="RuleBase" id="RU003945"/>
    </source>
</evidence>
<sequence length="325" mass="36373">MFVLQRAPLRAHTLGLTRATRRPHLAYRQFSIIESVGNGFLDLSLALPIPPSLPPYSTTIILVTIVSRLALVPFTLWGINRTRRQEEIVVPAMYKAMPVISKRVLEKMREQRITVKAKEEKLPKIYNERNRAALKEHYRQLLNDHRCAPLPTIMVPILSQLPVFVAMTYLFSHLSQGVTPFDSESFLTLSSLVHPDPTMTLPIVLGCLTLAQVESGNWLLSATEREQQRKLDEQLVGKPTVGKATKSALRLLSVFRVVIAALTPGSIELYWVTSAAFGLGQTYVLNWFGERRKQRLGLARSIHTPSSVDSKAGTQATSGKPSSRR</sequence>
<dbReference type="Pfam" id="PF02096">
    <property type="entry name" value="60KD_IMP"/>
    <property type="match status" value="1"/>
</dbReference>
<feature type="domain" description="Membrane insertase YidC/Oxa/ALB C-terminal" evidence="8">
    <location>
        <begin position="114"/>
        <end position="286"/>
    </location>
</feature>
<dbReference type="GO" id="GO:0032979">
    <property type="term" value="P:protein insertion into mitochondrial inner membrane from matrix"/>
    <property type="evidence" value="ECO:0007669"/>
    <property type="project" value="TreeGrafter"/>
</dbReference>
<dbReference type="OrthoDB" id="2436667at2759"/>
<organism evidence="9 10">
    <name type="scientific">Psilocybe cf. subviscida</name>
    <dbReference type="NCBI Taxonomy" id="2480587"/>
    <lineage>
        <taxon>Eukaryota</taxon>
        <taxon>Fungi</taxon>
        <taxon>Dikarya</taxon>
        <taxon>Basidiomycota</taxon>
        <taxon>Agaricomycotina</taxon>
        <taxon>Agaricomycetes</taxon>
        <taxon>Agaricomycetidae</taxon>
        <taxon>Agaricales</taxon>
        <taxon>Agaricineae</taxon>
        <taxon>Strophariaceae</taxon>
        <taxon>Psilocybe</taxon>
    </lineage>
</organism>
<protein>
    <recommendedName>
        <fullName evidence="8">Membrane insertase YidC/Oxa/ALB C-terminal domain-containing protein</fullName>
    </recommendedName>
</protein>
<evidence type="ECO:0000256" key="3">
    <source>
        <dbReference type="ARBA" id="ARBA00022692"/>
    </source>
</evidence>
<evidence type="ECO:0000256" key="4">
    <source>
        <dbReference type="ARBA" id="ARBA00022989"/>
    </source>
</evidence>